<sequence>MWKEDVPIEEIIKAPKRATIVADENVVIPLKTVMLINSITENTKVDVLVINMGDVAKFFCDNKRRRLIISLTLTKDHNL</sequence>
<evidence type="ECO:0000313" key="2">
    <source>
        <dbReference type="Proteomes" id="UP001353858"/>
    </source>
</evidence>
<dbReference type="EMBL" id="JARPUR010000001">
    <property type="protein sequence ID" value="KAK4884575.1"/>
    <property type="molecule type" value="Genomic_DNA"/>
</dbReference>
<proteinExistence type="predicted"/>
<comment type="caution">
    <text evidence="1">The sequence shown here is derived from an EMBL/GenBank/DDBJ whole genome shotgun (WGS) entry which is preliminary data.</text>
</comment>
<name>A0AAN7PAM4_9COLE</name>
<evidence type="ECO:0000313" key="1">
    <source>
        <dbReference type="EMBL" id="KAK4884575.1"/>
    </source>
</evidence>
<dbReference type="AlphaFoldDB" id="A0AAN7PAM4"/>
<accession>A0AAN7PAM4</accession>
<reference evidence="2" key="1">
    <citation type="submission" date="2023-01" db="EMBL/GenBank/DDBJ databases">
        <title>Key to firefly adult light organ development and bioluminescence: homeobox transcription factors regulate luciferase expression and transportation to peroxisome.</title>
        <authorList>
            <person name="Fu X."/>
        </authorList>
    </citation>
    <scope>NUCLEOTIDE SEQUENCE [LARGE SCALE GENOMIC DNA]</scope>
</reference>
<gene>
    <name evidence="1" type="ORF">RN001_000846</name>
</gene>
<dbReference type="Proteomes" id="UP001353858">
    <property type="component" value="Unassembled WGS sequence"/>
</dbReference>
<keyword evidence="2" id="KW-1185">Reference proteome</keyword>
<protein>
    <submittedName>
        <fullName evidence="1">Uncharacterized protein</fullName>
    </submittedName>
</protein>
<organism evidence="1 2">
    <name type="scientific">Aquatica leii</name>
    <dbReference type="NCBI Taxonomy" id="1421715"/>
    <lineage>
        <taxon>Eukaryota</taxon>
        <taxon>Metazoa</taxon>
        <taxon>Ecdysozoa</taxon>
        <taxon>Arthropoda</taxon>
        <taxon>Hexapoda</taxon>
        <taxon>Insecta</taxon>
        <taxon>Pterygota</taxon>
        <taxon>Neoptera</taxon>
        <taxon>Endopterygota</taxon>
        <taxon>Coleoptera</taxon>
        <taxon>Polyphaga</taxon>
        <taxon>Elateriformia</taxon>
        <taxon>Elateroidea</taxon>
        <taxon>Lampyridae</taxon>
        <taxon>Luciolinae</taxon>
        <taxon>Aquatica</taxon>
    </lineage>
</organism>